<dbReference type="SUPFAM" id="SSF53300">
    <property type="entry name" value="vWA-like"/>
    <property type="match status" value="1"/>
</dbReference>
<evidence type="ECO:0000256" key="1">
    <source>
        <dbReference type="ARBA" id="ARBA00004613"/>
    </source>
</evidence>
<comment type="subcellular location">
    <subcellularLocation>
        <location evidence="1">Secreted</location>
    </subcellularLocation>
</comment>
<dbReference type="InterPro" id="IPR002035">
    <property type="entry name" value="VWF_A"/>
</dbReference>
<name>A0A2T7NY40_POMCA</name>
<dbReference type="GO" id="GO:0004674">
    <property type="term" value="F:protein serine/threonine kinase activity"/>
    <property type="evidence" value="ECO:0007669"/>
    <property type="project" value="TreeGrafter"/>
</dbReference>
<dbReference type="OrthoDB" id="301415at2759"/>
<dbReference type="Gene3D" id="3.40.50.410">
    <property type="entry name" value="von Willebrand factor, type A domain"/>
    <property type="match status" value="1"/>
</dbReference>
<dbReference type="Pfam" id="PF25106">
    <property type="entry name" value="VWA_4"/>
    <property type="match status" value="1"/>
</dbReference>
<keyword evidence="6" id="KW-1185">Reference proteome</keyword>
<accession>A0A2T7NY40</accession>
<dbReference type="Proteomes" id="UP000245119">
    <property type="component" value="Linkage Group LG8"/>
</dbReference>
<dbReference type="AlphaFoldDB" id="A0A2T7NY40"/>
<evidence type="ECO:0000256" key="3">
    <source>
        <dbReference type="ARBA" id="ARBA00022729"/>
    </source>
</evidence>
<dbReference type="PANTHER" id="PTHR47763">
    <property type="entry name" value="ALPHA-PROTEIN KINASE VWKA"/>
    <property type="match status" value="1"/>
</dbReference>
<protein>
    <recommendedName>
        <fullName evidence="4">VWFA domain-containing protein</fullName>
    </recommendedName>
</protein>
<dbReference type="InterPro" id="IPR036465">
    <property type="entry name" value="vWFA_dom_sf"/>
</dbReference>
<evidence type="ECO:0000313" key="5">
    <source>
        <dbReference type="EMBL" id="PVD26071.1"/>
    </source>
</evidence>
<dbReference type="PANTHER" id="PTHR47763:SF1">
    <property type="entry name" value="DUF659 DOMAIN-CONTAINING PROTEIN"/>
    <property type="match status" value="1"/>
</dbReference>
<evidence type="ECO:0000259" key="4">
    <source>
        <dbReference type="PROSITE" id="PS50234"/>
    </source>
</evidence>
<sequence length="411" mass="44341">MTPEGRGERGGGADVGVDVSKKDQGLTISESTNNHQSLFSQSLAIIMSSEYSTTLGKTQPPLAKQGGKLLDLAFAMDTTGSMGSYIDAARDNVRRIAEEIVAKETCDVRLALVNYRDHPPQETSYVTEVHDFTPAVAEMKRWLENTSANGGGDAPEAVADALHQVVKLSWRPEATKICVLISDAPPHGLQESGDTFPNGCPDGLDPMMTARQMAEKAITLYVAGCEPSITPYKDFFAALAHITGGQYVPLQAASSLTSVIVGSTQEEMSLEKLMDQVKQMYVAEVSQLGEANVDLSALSARVRDQLNIHGESSIHLKVNKKHLEPPSSHATTLAECTCMEDVRREWKPESAAPGIAAPEFAAFPVATAAAPEASLSEEAFVFETEEGAVSLEQAQRMLQKTRMRGEDFKPE</sequence>
<evidence type="ECO:0000313" key="6">
    <source>
        <dbReference type="Proteomes" id="UP000245119"/>
    </source>
</evidence>
<dbReference type="InterPro" id="IPR056861">
    <property type="entry name" value="HMCN1-like_VWA"/>
</dbReference>
<dbReference type="PROSITE" id="PS50234">
    <property type="entry name" value="VWFA"/>
    <property type="match status" value="1"/>
</dbReference>
<comment type="caution">
    <text evidence="5">The sequence shown here is derived from an EMBL/GenBank/DDBJ whole genome shotgun (WGS) entry which is preliminary data.</text>
</comment>
<keyword evidence="2" id="KW-0964">Secreted</keyword>
<feature type="domain" description="VWFA" evidence="4">
    <location>
        <begin position="71"/>
        <end position="277"/>
    </location>
</feature>
<reference evidence="5 6" key="1">
    <citation type="submission" date="2018-04" db="EMBL/GenBank/DDBJ databases">
        <title>The genome of golden apple snail Pomacea canaliculata provides insight into stress tolerance and invasive adaptation.</title>
        <authorList>
            <person name="Liu C."/>
            <person name="Liu B."/>
            <person name="Ren Y."/>
            <person name="Zhang Y."/>
            <person name="Wang H."/>
            <person name="Li S."/>
            <person name="Jiang F."/>
            <person name="Yin L."/>
            <person name="Zhang G."/>
            <person name="Qian W."/>
            <person name="Fan W."/>
        </authorList>
    </citation>
    <scope>NUCLEOTIDE SEQUENCE [LARGE SCALE GENOMIC DNA]</scope>
    <source>
        <strain evidence="5">SZHN2017</strain>
        <tissue evidence="5">Muscle</tissue>
    </source>
</reference>
<dbReference type="CDD" id="cd00198">
    <property type="entry name" value="vWFA"/>
    <property type="match status" value="1"/>
</dbReference>
<proteinExistence type="predicted"/>
<evidence type="ECO:0000256" key="2">
    <source>
        <dbReference type="ARBA" id="ARBA00022525"/>
    </source>
</evidence>
<keyword evidence="3" id="KW-0732">Signal</keyword>
<dbReference type="SMART" id="SM00327">
    <property type="entry name" value="VWA"/>
    <property type="match status" value="1"/>
</dbReference>
<dbReference type="GO" id="GO:0005737">
    <property type="term" value="C:cytoplasm"/>
    <property type="evidence" value="ECO:0007669"/>
    <property type="project" value="TreeGrafter"/>
</dbReference>
<dbReference type="InterPro" id="IPR052969">
    <property type="entry name" value="Thr-specific_kinase-like"/>
</dbReference>
<dbReference type="EMBL" id="PZQS01000008">
    <property type="protein sequence ID" value="PVD26071.1"/>
    <property type="molecule type" value="Genomic_DNA"/>
</dbReference>
<organism evidence="5 6">
    <name type="scientific">Pomacea canaliculata</name>
    <name type="common">Golden apple snail</name>
    <dbReference type="NCBI Taxonomy" id="400727"/>
    <lineage>
        <taxon>Eukaryota</taxon>
        <taxon>Metazoa</taxon>
        <taxon>Spiralia</taxon>
        <taxon>Lophotrochozoa</taxon>
        <taxon>Mollusca</taxon>
        <taxon>Gastropoda</taxon>
        <taxon>Caenogastropoda</taxon>
        <taxon>Architaenioglossa</taxon>
        <taxon>Ampullarioidea</taxon>
        <taxon>Ampullariidae</taxon>
        <taxon>Pomacea</taxon>
    </lineage>
</organism>
<gene>
    <name evidence="5" type="ORF">C0Q70_13739</name>
</gene>